<evidence type="ECO:0000313" key="3">
    <source>
        <dbReference type="Proteomes" id="UP000215563"/>
    </source>
</evidence>
<dbReference type="CDD" id="cd00093">
    <property type="entry name" value="HTH_XRE"/>
    <property type="match status" value="1"/>
</dbReference>
<organism evidence="2 3">
    <name type="scientific">Amycolatopsis alba DSM 44262</name>
    <dbReference type="NCBI Taxonomy" id="1125972"/>
    <lineage>
        <taxon>Bacteria</taxon>
        <taxon>Bacillati</taxon>
        <taxon>Actinomycetota</taxon>
        <taxon>Actinomycetes</taxon>
        <taxon>Pseudonocardiales</taxon>
        <taxon>Pseudonocardiaceae</taxon>
        <taxon>Amycolatopsis</taxon>
    </lineage>
</organism>
<gene>
    <name evidence="2" type="ORF">CFP75_08180</name>
</gene>
<dbReference type="OrthoDB" id="3427187at2"/>
<dbReference type="SUPFAM" id="SSF52540">
    <property type="entry name" value="P-loop containing nucleoside triphosphate hydrolases"/>
    <property type="match status" value="1"/>
</dbReference>
<dbReference type="SMART" id="SM00530">
    <property type="entry name" value="HTH_XRE"/>
    <property type="match status" value="1"/>
</dbReference>
<dbReference type="InterPro" id="IPR027417">
    <property type="entry name" value="P-loop_NTPase"/>
</dbReference>
<sequence>MVLFAELLKDYRGRSGLTQQQLADFATLSVRAIRDLESGRVRRPRRESVGLLADALRLGDPERLRLLAAAGRPADRRFSLFVPPAPPAPHGALIGRDTELRVLLDQVTVHGHRRVSVVGISGIGKTRLVLEAAQVLRAEGWRIGWYGTEHPAHDCCGAIPAARTGSDEPATRLTDDLAGAFGERDALLVIDGDDDPALGRVDVGELLRRCPGLRVVVTGLAPRYLPGECVLPLTAMAVPDDTADHDPTRLGEIASVALFLSHIRRSRPGFQLREDNARAVARLCRWLDGVPRALEYAAGWCLVHPPESLLAHAGHDSYLLSPPVGCGCQDLLRSLARSVDVVAERHRRALAEVADLPHWTVADIDHVVPDPAAALHALLVHGLVRPAGAHLPERFTALQLVRLLYVKDRSPQTAGQAR</sequence>
<dbReference type="GO" id="GO:0003677">
    <property type="term" value="F:DNA binding"/>
    <property type="evidence" value="ECO:0007669"/>
    <property type="project" value="InterPro"/>
</dbReference>
<keyword evidence="3" id="KW-1185">Reference proteome</keyword>
<protein>
    <submittedName>
        <fullName evidence="2">XRE family transcriptional regulator</fullName>
    </submittedName>
</protein>
<dbReference type="Gene3D" id="1.10.260.40">
    <property type="entry name" value="lambda repressor-like DNA-binding domains"/>
    <property type="match status" value="1"/>
</dbReference>
<accession>A0A229S243</accession>
<dbReference type="SUPFAM" id="SSF47413">
    <property type="entry name" value="lambda repressor-like DNA-binding domains"/>
    <property type="match status" value="1"/>
</dbReference>
<dbReference type="EMBL" id="NMQU01000023">
    <property type="protein sequence ID" value="OXM52841.1"/>
    <property type="molecule type" value="Genomic_DNA"/>
</dbReference>
<dbReference type="InterPro" id="IPR001387">
    <property type="entry name" value="Cro/C1-type_HTH"/>
</dbReference>
<evidence type="ECO:0000259" key="1">
    <source>
        <dbReference type="PROSITE" id="PS50943"/>
    </source>
</evidence>
<dbReference type="RefSeq" id="WP_020629960.1">
    <property type="nucleotide sequence ID" value="NZ_KB913032.1"/>
</dbReference>
<dbReference type="AlphaFoldDB" id="A0A229S243"/>
<reference evidence="2 3" key="1">
    <citation type="submission" date="2017-07" db="EMBL/GenBank/DDBJ databases">
        <title>Amycolatopsis alba DSM 44262 Genome sequencing and assembly.</title>
        <authorList>
            <person name="Kaur N."/>
            <person name="Mayilraj S."/>
        </authorList>
    </citation>
    <scope>NUCLEOTIDE SEQUENCE [LARGE SCALE GENOMIC DNA]</scope>
    <source>
        <strain evidence="2 3">DSM 44262</strain>
    </source>
</reference>
<dbReference type="Pfam" id="PF13560">
    <property type="entry name" value="HTH_31"/>
    <property type="match status" value="1"/>
</dbReference>
<dbReference type="PANTHER" id="PTHR47691:SF3">
    <property type="entry name" value="HTH-TYPE TRANSCRIPTIONAL REGULATOR RV0890C-RELATED"/>
    <property type="match status" value="1"/>
</dbReference>
<dbReference type="PROSITE" id="PS50943">
    <property type="entry name" value="HTH_CROC1"/>
    <property type="match status" value="1"/>
</dbReference>
<dbReference type="Gene3D" id="3.40.50.300">
    <property type="entry name" value="P-loop containing nucleotide triphosphate hydrolases"/>
    <property type="match status" value="1"/>
</dbReference>
<name>A0A229S243_AMYAL</name>
<dbReference type="InterPro" id="IPR010982">
    <property type="entry name" value="Lambda_DNA-bd_dom_sf"/>
</dbReference>
<dbReference type="Proteomes" id="UP000215563">
    <property type="component" value="Unassembled WGS sequence"/>
</dbReference>
<evidence type="ECO:0000313" key="2">
    <source>
        <dbReference type="EMBL" id="OXM52841.1"/>
    </source>
</evidence>
<feature type="domain" description="HTH cro/C1-type" evidence="1">
    <location>
        <begin position="8"/>
        <end position="64"/>
    </location>
</feature>
<comment type="caution">
    <text evidence="2">The sequence shown here is derived from an EMBL/GenBank/DDBJ whole genome shotgun (WGS) entry which is preliminary data.</text>
</comment>
<proteinExistence type="predicted"/>
<dbReference type="PANTHER" id="PTHR47691">
    <property type="entry name" value="REGULATOR-RELATED"/>
    <property type="match status" value="1"/>
</dbReference>